<name>A0A7W4TLE3_KINRA</name>
<dbReference type="Proteomes" id="UP000533269">
    <property type="component" value="Unassembled WGS sequence"/>
</dbReference>
<protein>
    <submittedName>
        <fullName evidence="2">EAL domain-containing protein (Putative c-di-GMP-specific phosphodiesterase class I)</fullName>
    </submittedName>
</protein>
<dbReference type="Pfam" id="PF00563">
    <property type="entry name" value="EAL"/>
    <property type="match status" value="1"/>
</dbReference>
<dbReference type="InterPro" id="IPR035919">
    <property type="entry name" value="EAL_sf"/>
</dbReference>
<reference evidence="2 3" key="1">
    <citation type="submission" date="2020-08" db="EMBL/GenBank/DDBJ databases">
        <title>The Agave Microbiome: Exploring the role of microbial communities in plant adaptations to desert environments.</title>
        <authorList>
            <person name="Partida-Martinez L.P."/>
        </authorList>
    </citation>
    <scope>NUCLEOTIDE SEQUENCE [LARGE SCALE GENOMIC DNA]</scope>
    <source>
        <strain evidence="2 3">AS2.23</strain>
    </source>
</reference>
<dbReference type="GO" id="GO:0071111">
    <property type="term" value="F:cyclic-guanylate-specific phosphodiesterase activity"/>
    <property type="evidence" value="ECO:0007669"/>
    <property type="project" value="InterPro"/>
</dbReference>
<proteinExistence type="predicted"/>
<evidence type="ECO:0000259" key="1">
    <source>
        <dbReference type="PROSITE" id="PS50883"/>
    </source>
</evidence>
<sequence>MQGQVRDDDADAVAQLLELARDIFGTPVAALTRATGATRHHVEQTASSLDPHATVRLLADTDLDTCRLVVDVVRPDGEPDGRIVGVHHEPVETLGSRQQEALHVVAALVAGVLHHRERRRVEHDDRVASLDALLAGHGRLTVVQPIVDLRAGQVVGAEALSRFTGPEGAARRPEQVFGDARSAGVGVQLEQAAIASALPLLREVPAGAYLSVNASAEALLDERTHELLLSGHPERLVVEITEHDPVPDYDALTAATAALRAHGVRIAVDDAGAGFASLQHVLHLTPDVVKLDTAFVRGIDVDPARRAVARALVGFASELGSTMVAEGVERAGELTVLRDLGVECGQGYLLGRPTASPAWGERGSDTTTVVLSRHPEHEEPPHPVG</sequence>
<evidence type="ECO:0000313" key="2">
    <source>
        <dbReference type="EMBL" id="MBB2901040.1"/>
    </source>
</evidence>
<dbReference type="PROSITE" id="PS50883">
    <property type="entry name" value="EAL"/>
    <property type="match status" value="1"/>
</dbReference>
<accession>A0A7W4TLE3</accession>
<gene>
    <name evidence="2" type="ORF">FHR75_001828</name>
</gene>
<dbReference type="CDD" id="cd01948">
    <property type="entry name" value="EAL"/>
    <property type="match status" value="1"/>
</dbReference>
<dbReference type="SUPFAM" id="SSF141868">
    <property type="entry name" value="EAL domain-like"/>
    <property type="match status" value="1"/>
</dbReference>
<dbReference type="EMBL" id="JACHVY010000001">
    <property type="protein sequence ID" value="MBB2901040.1"/>
    <property type="molecule type" value="Genomic_DNA"/>
</dbReference>
<reference evidence="2 3" key="2">
    <citation type="submission" date="2020-08" db="EMBL/GenBank/DDBJ databases">
        <authorList>
            <person name="Partida-Martinez L."/>
            <person name="Huntemann M."/>
            <person name="Clum A."/>
            <person name="Wang J."/>
            <person name="Palaniappan K."/>
            <person name="Ritter S."/>
            <person name="Chen I.-M."/>
            <person name="Stamatis D."/>
            <person name="Reddy T."/>
            <person name="O'Malley R."/>
            <person name="Daum C."/>
            <person name="Shapiro N."/>
            <person name="Ivanova N."/>
            <person name="Kyrpides N."/>
            <person name="Woyke T."/>
        </authorList>
    </citation>
    <scope>NUCLEOTIDE SEQUENCE [LARGE SCALE GENOMIC DNA]</scope>
    <source>
        <strain evidence="2 3">AS2.23</strain>
    </source>
</reference>
<dbReference type="Gene3D" id="3.20.20.450">
    <property type="entry name" value="EAL domain"/>
    <property type="match status" value="1"/>
</dbReference>
<dbReference type="PANTHER" id="PTHR33121:SF76">
    <property type="entry name" value="SIGNALING PROTEIN"/>
    <property type="match status" value="1"/>
</dbReference>
<dbReference type="RefSeq" id="WP_183391050.1">
    <property type="nucleotide sequence ID" value="NZ_JACHVY010000001.1"/>
</dbReference>
<evidence type="ECO:0000313" key="3">
    <source>
        <dbReference type="Proteomes" id="UP000533269"/>
    </source>
</evidence>
<organism evidence="2 3">
    <name type="scientific">Kineococcus radiotolerans</name>
    <dbReference type="NCBI Taxonomy" id="131568"/>
    <lineage>
        <taxon>Bacteria</taxon>
        <taxon>Bacillati</taxon>
        <taxon>Actinomycetota</taxon>
        <taxon>Actinomycetes</taxon>
        <taxon>Kineosporiales</taxon>
        <taxon>Kineosporiaceae</taxon>
        <taxon>Kineococcus</taxon>
    </lineage>
</organism>
<dbReference type="AlphaFoldDB" id="A0A7W4TLE3"/>
<dbReference type="InterPro" id="IPR001633">
    <property type="entry name" value="EAL_dom"/>
</dbReference>
<feature type="domain" description="EAL" evidence="1">
    <location>
        <begin position="118"/>
        <end position="367"/>
    </location>
</feature>
<dbReference type="SMART" id="SM00052">
    <property type="entry name" value="EAL"/>
    <property type="match status" value="1"/>
</dbReference>
<dbReference type="InterPro" id="IPR050706">
    <property type="entry name" value="Cyclic-di-GMP_PDE-like"/>
</dbReference>
<comment type="caution">
    <text evidence="2">The sequence shown here is derived from an EMBL/GenBank/DDBJ whole genome shotgun (WGS) entry which is preliminary data.</text>
</comment>
<dbReference type="PANTHER" id="PTHR33121">
    <property type="entry name" value="CYCLIC DI-GMP PHOSPHODIESTERASE PDEF"/>
    <property type="match status" value="1"/>
</dbReference>